<organism evidence="1 2">
    <name type="scientific">[Emmonsia] crescens</name>
    <dbReference type="NCBI Taxonomy" id="73230"/>
    <lineage>
        <taxon>Eukaryota</taxon>
        <taxon>Fungi</taxon>
        <taxon>Dikarya</taxon>
        <taxon>Ascomycota</taxon>
        <taxon>Pezizomycotina</taxon>
        <taxon>Eurotiomycetes</taxon>
        <taxon>Eurotiomycetidae</taxon>
        <taxon>Onygenales</taxon>
        <taxon>Ajellomycetaceae</taxon>
        <taxon>Emergomyces</taxon>
    </lineage>
</organism>
<dbReference type="EMBL" id="PDND01000559">
    <property type="protein sequence ID" value="PGH28371.1"/>
    <property type="molecule type" value="Genomic_DNA"/>
</dbReference>
<name>A0A2B7Z4T1_9EURO</name>
<evidence type="ECO:0000313" key="1">
    <source>
        <dbReference type="EMBL" id="PGH28371.1"/>
    </source>
</evidence>
<gene>
    <name evidence="1" type="ORF">GX50_08891</name>
</gene>
<accession>A0A2B7Z4T1</accession>
<dbReference type="AlphaFoldDB" id="A0A2B7Z4T1"/>
<reference evidence="1 2" key="1">
    <citation type="submission" date="2017-10" db="EMBL/GenBank/DDBJ databases">
        <title>Comparative genomics in systemic dimorphic fungi from Ajellomycetaceae.</title>
        <authorList>
            <person name="Munoz J.F."/>
            <person name="Mcewen J.G."/>
            <person name="Clay O.K."/>
            <person name="Cuomo C.A."/>
        </authorList>
    </citation>
    <scope>NUCLEOTIDE SEQUENCE [LARGE SCALE GENOMIC DNA]</scope>
    <source>
        <strain evidence="1 2">UAMH4076</strain>
    </source>
</reference>
<evidence type="ECO:0000313" key="2">
    <source>
        <dbReference type="Proteomes" id="UP000226031"/>
    </source>
</evidence>
<comment type="caution">
    <text evidence="1">The sequence shown here is derived from an EMBL/GenBank/DDBJ whole genome shotgun (WGS) entry which is preliminary data.</text>
</comment>
<proteinExistence type="predicted"/>
<dbReference type="InterPro" id="IPR046670">
    <property type="entry name" value="DUF6540"/>
</dbReference>
<dbReference type="Proteomes" id="UP000226031">
    <property type="component" value="Unassembled WGS sequence"/>
</dbReference>
<protein>
    <submittedName>
        <fullName evidence="1">Uncharacterized protein</fullName>
    </submittedName>
</protein>
<dbReference type="STRING" id="73230.A0A2B7Z4T1"/>
<dbReference type="Pfam" id="PF20174">
    <property type="entry name" value="DUF6540"/>
    <property type="match status" value="1"/>
</dbReference>
<keyword evidence="2" id="KW-1185">Reference proteome</keyword>
<sequence length="147" mass="16335">MPPTPPTSPPTTIILHVFRGGDVMNDSKATRHASLFIRYPGSHMGTLIHATNSQGPWRVEMRVDYNPATSINIVGSALVCHLPIHPDAVLRVLQQVPIKNELEWNCQHWVGDALQAMVIHQLITLELRSVALDQMVDILIQRPADAI</sequence>